<dbReference type="PANTHER" id="PTHR30032:SF4">
    <property type="entry name" value="AMIDASE ENHANCER"/>
    <property type="match status" value="1"/>
</dbReference>
<dbReference type="OrthoDB" id="9794671at2"/>
<dbReference type="InterPro" id="IPR051922">
    <property type="entry name" value="Bact_Sporulation_Assoc"/>
</dbReference>
<feature type="signal peptide" evidence="1">
    <location>
        <begin position="1"/>
        <end position="29"/>
    </location>
</feature>
<dbReference type="GO" id="GO:0030288">
    <property type="term" value="C:outer membrane-bounded periplasmic space"/>
    <property type="evidence" value="ECO:0007669"/>
    <property type="project" value="TreeGrafter"/>
</dbReference>
<name>W8TEM4_PEPAC</name>
<dbReference type="KEGG" id="eac:EAL2_c09640"/>
<feature type="chain" id="PRO_5004913063" evidence="1">
    <location>
        <begin position="30"/>
        <end position="525"/>
    </location>
</feature>
<evidence type="ECO:0000313" key="4">
    <source>
        <dbReference type="Proteomes" id="UP000019591"/>
    </source>
</evidence>
<dbReference type="NCBIfam" id="TIGR02669">
    <property type="entry name" value="SpoIID_LytB"/>
    <property type="match status" value="1"/>
</dbReference>
<dbReference type="InterPro" id="IPR013693">
    <property type="entry name" value="SpoIID/LytB_N"/>
</dbReference>
<dbReference type="AlphaFoldDB" id="W8TEM4"/>
<dbReference type="Proteomes" id="UP000019591">
    <property type="component" value="Chromosome"/>
</dbReference>
<dbReference type="Pfam" id="PF08486">
    <property type="entry name" value="SpoIID"/>
    <property type="match status" value="1"/>
</dbReference>
<keyword evidence="4" id="KW-1185">Reference proteome</keyword>
<feature type="domain" description="Sporulation stage II protein D amidase enhancer LytB N-terminal" evidence="2">
    <location>
        <begin position="210"/>
        <end position="299"/>
    </location>
</feature>
<dbReference type="PATRIC" id="fig|1286171.3.peg.914"/>
<evidence type="ECO:0000256" key="1">
    <source>
        <dbReference type="SAM" id="SignalP"/>
    </source>
</evidence>
<keyword evidence="1" id="KW-0732">Signal</keyword>
<proteinExistence type="predicted"/>
<dbReference type="EMBL" id="CP007452">
    <property type="protein sequence ID" value="AHM56263.1"/>
    <property type="molecule type" value="Genomic_DNA"/>
</dbReference>
<dbReference type="PANTHER" id="PTHR30032">
    <property type="entry name" value="N-ACETYLMURAMOYL-L-ALANINE AMIDASE-RELATED"/>
    <property type="match status" value="1"/>
</dbReference>
<dbReference type="HOGENOM" id="CLU_021203_3_0_9"/>
<dbReference type="STRING" id="1286171.EAL2_c09640"/>
<protein>
    <submittedName>
        <fullName evidence="3">Amidase enhancer</fullName>
    </submittedName>
</protein>
<dbReference type="InterPro" id="IPR013486">
    <property type="entry name" value="SpoIID/LytB"/>
</dbReference>
<dbReference type="eggNOG" id="COG2385">
    <property type="taxonomic scope" value="Bacteria"/>
</dbReference>
<reference evidence="3 4" key="1">
    <citation type="journal article" date="2014" name="Genome Announc.">
        <title>Complete Genome Sequence of Amino Acid-Utilizing Eubacterium acidaminophilum al-2 (DSM 3953).</title>
        <authorList>
            <person name="Poehlein A."/>
            <person name="Andreesen J.R."/>
            <person name="Daniel R."/>
        </authorList>
    </citation>
    <scope>NUCLEOTIDE SEQUENCE [LARGE SCALE GENOMIC DNA]</scope>
    <source>
        <strain evidence="3 4">DSM 3953</strain>
    </source>
</reference>
<dbReference type="GO" id="GO:0030435">
    <property type="term" value="P:sporulation resulting in formation of a cellular spore"/>
    <property type="evidence" value="ECO:0007669"/>
    <property type="project" value="InterPro"/>
</dbReference>
<organism evidence="3 4">
    <name type="scientific">Peptoclostridium acidaminophilum DSM 3953</name>
    <dbReference type="NCBI Taxonomy" id="1286171"/>
    <lineage>
        <taxon>Bacteria</taxon>
        <taxon>Bacillati</taxon>
        <taxon>Bacillota</taxon>
        <taxon>Clostridia</taxon>
        <taxon>Peptostreptococcales</taxon>
        <taxon>Peptoclostridiaceae</taxon>
        <taxon>Peptoclostridium</taxon>
    </lineage>
</organism>
<gene>
    <name evidence="3" type="primary">lytB</name>
    <name evidence="3" type="ORF">EAL2_c09640</name>
</gene>
<dbReference type="RefSeq" id="WP_025435276.1">
    <property type="nucleotide sequence ID" value="NZ_CP007452.1"/>
</dbReference>
<accession>W8TEM4</accession>
<sequence length="525" mass="56522">MSKKIVKAACAAFLALALAVVSAEGAAYAATRQSVPEYINVGLRFGSTAAQTVSLSSQDELQAAKTGGGKLADLGEEQVALVKDTAPYHIELDESFGSYSEAVRELQDMDIEEGYAYYDGSWKVYIGSYAGRDDADAYAQELKDQFEGEYAFEAAASQGKNINVTAGSGDIIMSYDSSEGVQIESTSGYPVSVDGKRYRGAIICKRLSTGDMTVINRVRLEEYLYGVVPKEMSGSWPLEALKAQAIAARNYTAISLGKHSSQGFDICNTTDCQVYGGYDSEAKNSNAAVDSTAGRLMTYDGSLVQAFYHSNSGGMTENSENVWSAKLPYLRGVSDEFSLGAPNDTWTVALSSEQLQTLLAGSSAEIGELKSVSVAQKSENGRVIELEVVGSQGSKTFQKESIRKVIGYNTLKSTYFDLQPAEGTQQGVKVVSASGMQSLDMSKAKVMTYGGNEVSWSSISSMYVQNSAKKARLSISQEAAQQYVFNGRGWGHGLGMSQWGAKKMADSGYSYIEILKHYYTGVEIE</sequence>
<evidence type="ECO:0000313" key="3">
    <source>
        <dbReference type="EMBL" id="AHM56263.1"/>
    </source>
</evidence>
<evidence type="ECO:0000259" key="2">
    <source>
        <dbReference type="Pfam" id="PF08486"/>
    </source>
</evidence>